<proteinExistence type="predicted"/>
<feature type="domain" description="NACHT" evidence="2">
    <location>
        <begin position="286"/>
        <end position="409"/>
    </location>
</feature>
<dbReference type="PANTHER" id="PTHR10039">
    <property type="entry name" value="AMELOGENIN"/>
    <property type="match status" value="1"/>
</dbReference>
<dbReference type="PROSITE" id="PS50837">
    <property type="entry name" value="NACHT"/>
    <property type="match status" value="1"/>
</dbReference>
<protein>
    <recommendedName>
        <fullName evidence="2">NACHT domain-containing protein</fullName>
    </recommendedName>
</protein>
<gene>
    <name evidence="3" type="ORF">PG996_010763</name>
</gene>
<evidence type="ECO:0000313" key="4">
    <source>
        <dbReference type="Proteomes" id="UP001446871"/>
    </source>
</evidence>
<name>A0ABR1UPJ1_9PEZI</name>
<dbReference type="InterPro" id="IPR007111">
    <property type="entry name" value="NACHT_NTPase"/>
</dbReference>
<dbReference type="Pfam" id="PF24883">
    <property type="entry name" value="NPHP3_N"/>
    <property type="match status" value="1"/>
</dbReference>
<evidence type="ECO:0000313" key="3">
    <source>
        <dbReference type="EMBL" id="KAK8060833.1"/>
    </source>
</evidence>
<sequence length="981" mass="110695">MSKALNQAAKLKAEIRLAQAVSEFEAGLQDGAKREFSLSKNQTIASPPTIKGVMQLTAEIDHTTRAAGSRCYGPRLMKTLECVQQFASIGDVVIGGSQNIVACGVWTIVRTTLLVSPLGESYFESLSELFLSVGKSAPRYSEMAALAPKSQALHDLMSEYFIVVVNLCRHMYTLSLKSKFGQLKVALGKADIGSYQKDLEKWSGAIREQFGLEEARSNAKSRNILQKLSGTESYRCKLALRQKVLDGCTRYSHHVAWKIARNAGSTTWFLDAPEYRRWRQEEKSSVLLRVAGKLGSGKTVLLANMVEDLLLQPRAPVVAFVFSRLDDADSLTASTIVGSLARQLIESMPMNTANSTLRTIFANSNNRDMALSLRRLLPLFSRVFFILDGLDECPLSERKEVFSILSQLLADKRIGVLSVCFSYRLEAEPRVQTELEAFQHSEVVFMPEENKEINEFIQTKLEASLESGTLTLGDPALILQIRDTLQRGARGMFLWATLQIDSICSKQTDESIRAALDDLPTDLPAMYRRILHQRKNLAPEYQERILKLMLVAMRPLSLDELREAISVVPLQTTWDPRKLVNDARSVLSSCGSLVFIDEEQLTAHFIHPSVQQFLLGDREDLNEFHFSKEAAELDMARIILTYLNYNVFQKQISTTSVPNIPVGDAPARIMAASIGTSSRVRTLALHLLRTQKHQDFDIGQTVHKHVGKHQDHSQQQFYYFYLYAHHYWIQHTKILSSNNRPEMGLLQRVLSPSMRFSSPEKHHWLSGNTPGLAAAVYEQRKFPDPQGAVRALARGHLGLLHCNLRSRRHAIQGVVKMMRWLRKCSHDKIRSADFSIGIRKRLIQLSGLYQDHRISCLLLEPHFTAEEYELLLQPIGDITTDSYRIAVVLISAQKHLRWRAVKNAHAEDDEVVGRTSCEEHQGILIGEDAMCECIVPERFDGLMDMLRDQGRRDVHHLYMPKASQSDGHTAVLKKLKKDLAI</sequence>
<accession>A0ABR1UPJ1</accession>
<organism evidence="3 4">
    <name type="scientific">Apiospora saccharicola</name>
    <dbReference type="NCBI Taxonomy" id="335842"/>
    <lineage>
        <taxon>Eukaryota</taxon>
        <taxon>Fungi</taxon>
        <taxon>Dikarya</taxon>
        <taxon>Ascomycota</taxon>
        <taxon>Pezizomycotina</taxon>
        <taxon>Sordariomycetes</taxon>
        <taxon>Xylariomycetidae</taxon>
        <taxon>Amphisphaeriales</taxon>
        <taxon>Apiosporaceae</taxon>
        <taxon>Apiospora</taxon>
    </lineage>
</organism>
<dbReference type="InterPro" id="IPR054471">
    <property type="entry name" value="GPIID_WHD"/>
</dbReference>
<dbReference type="PANTHER" id="PTHR10039:SF10">
    <property type="entry name" value="NACHT DOMAIN-CONTAINING PROTEIN"/>
    <property type="match status" value="1"/>
</dbReference>
<keyword evidence="1" id="KW-0677">Repeat</keyword>
<keyword evidence="4" id="KW-1185">Reference proteome</keyword>
<dbReference type="EMBL" id="JAQQWM010000006">
    <property type="protein sequence ID" value="KAK8060833.1"/>
    <property type="molecule type" value="Genomic_DNA"/>
</dbReference>
<dbReference type="Proteomes" id="UP001446871">
    <property type="component" value="Unassembled WGS sequence"/>
</dbReference>
<dbReference type="Pfam" id="PF22939">
    <property type="entry name" value="WHD_GPIID"/>
    <property type="match status" value="1"/>
</dbReference>
<reference evidence="3 4" key="1">
    <citation type="submission" date="2023-01" db="EMBL/GenBank/DDBJ databases">
        <title>Analysis of 21 Apiospora genomes using comparative genomics revels a genus with tremendous synthesis potential of carbohydrate active enzymes and secondary metabolites.</title>
        <authorList>
            <person name="Sorensen T."/>
        </authorList>
    </citation>
    <scope>NUCLEOTIDE SEQUENCE [LARGE SCALE GENOMIC DNA]</scope>
    <source>
        <strain evidence="3 4">CBS 83171</strain>
    </source>
</reference>
<dbReference type="Gene3D" id="3.40.50.300">
    <property type="entry name" value="P-loop containing nucleotide triphosphate hydrolases"/>
    <property type="match status" value="1"/>
</dbReference>
<dbReference type="InterPro" id="IPR056884">
    <property type="entry name" value="NPHP3-like_N"/>
</dbReference>
<evidence type="ECO:0000259" key="2">
    <source>
        <dbReference type="PROSITE" id="PS50837"/>
    </source>
</evidence>
<evidence type="ECO:0000256" key="1">
    <source>
        <dbReference type="ARBA" id="ARBA00022737"/>
    </source>
</evidence>
<dbReference type="InterPro" id="IPR027417">
    <property type="entry name" value="P-loop_NTPase"/>
</dbReference>
<comment type="caution">
    <text evidence="3">The sequence shown here is derived from an EMBL/GenBank/DDBJ whole genome shotgun (WGS) entry which is preliminary data.</text>
</comment>